<name>A0ABD5SYJ9_9EURY</name>
<proteinExistence type="predicted"/>
<evidence type="ECO:0000313" key="1">
    <source>
        <dbReference type="EMBL" id="MFC6770296.1"/>
    </source>
</evidence>
<evidence type="ECO:0000313" key="2">
    <source>
        <dbReference type="Proteomes" id="UP001596274"/>
    </source>
</evidence>
<protein>
    <submittedName>
        <fullName evidence="1">Uncharacterized protein</fullName>
    </submittedName>
</protein>
<dbReference type="AlphaFoldDB" id="A0ABD5SYJ9"/>
<accession>A0ABD5SYJ9</accession>
<reference evidence="1 2" key="1">
    <citation type="journal article" date="2019" name="Int. J. Syst. Evol. Microbiol.">
        <title>The Global Catalogue of Microorganisms (GCM) 10K type strain sequencing project: providing services to taxonomists for standard genome sequencing and annotation.</title>
        <authorList>
            <consortium name="The Broad Institute Genomics Platform"/>
            <consortium name="The Broad Institute Genome Sequencing Center for Infectious Disease"/>
            <person name="Wu L."/>
            <person name="Ma J."/>
        </authorList>
    </citation>
    <scope>NUCLEOTIDE SEQUENCE [LARGE SCALE GENOMIC DNA]</scope>
    <source>
        <strain evidence="1 2">PJ61</strain>
    </source>
</reference>
<keyword evidence="2" id="KW-1185">Reference proteome</keyword>
<dbReference type="Proteomes" id="UP001596274">
    <property type="component" value="Unassembled WGS sequence"/>
</dbReference>
<dbReference type="EMBL" id="JBHSWT010000043">
    <property type="protein sequence ID" value="MFC6770296.1"/>
    <property type="molecule type" value="Genomic_DNA"/>
</dbReference>
<comment type="caution">
    <text evidence="1">The sequence shown here is derived from an EMBL/GenBank/DDBJ whole genome shotgun (WGS) entry which is preliminary data.</text>
</comment>
<gene>
    <name evidence="1" type="ORF">ACFQDD_01940</name>
</gene>
<organism evidence="1 2">
    <name type="scientific">Halorubrum pallidum</name>
    <dbReference type="NCBI Taxonomy" id="1526114"/>
    <lineage>
        <taxon>Archaea</taxon>
        <taxon>Methanobacteriati</taxon>
        <taxon>Methanobacteriota</taxon>
        <taxon>Stenosarchaea group</taxon>
        <taxon>Halobacteria</taxon>
        <taxon>Halobacteriales</taxon>
        <taxon>Haloferacaceae</taxon>
        <taxon>Halorubrum</taxon>
    </lineage>
</organism>
<sequence>MDLTPQPTIDLTDQCTVSETSDPWELPPEMVESLLPPAERLPELLPIHGAIPRVEHQQAHRDFLWAVRPPAAMISIKHARRILKRGETAATYFPPETDVITTTTQASSEYRRIQFSQEVALIRAFEPEFHLPWDWPLTNDMSTEHRAHYCRRVARGTVEMDRVLDGFYNADGNTNGLPSPLVAESIETTILPIIRGDTPAERAPCEFSVAEVNSPVAAKYGSHYMSRAKGGNYPALRESVEEIHEETNGQPLIVIGLLSPNDRYGLADLPSNVVGAAGLNQWISRVCPRHNSPEEMRDAYQTFEQEVADALDVPSSYDRPSIEQQISTS</sequence>